<organism evidence="3 4">
    <name type="scientific">Nitrosospira multiformis</name>
    <dbReference type="NCBI Taxonomy" id="1231"/>
    <lineage>
        <taxon>Bacteria</taxon>
        <taxon>Pseudomonadati</taxon>
        <taxon>Pseudomonadota</taxon>
        <taxon>Betaproteobacteria</taxon>
        <taxon>Nitrosomonadales</taxon>
        <taxon>Nitrosomonadaceae</taxon>
        <taxon>Nitrosospira</taxon>
    </lineage>
</organism>
<evidence type="ECO:0008006" key="5">
    <source>
        <dbReference type="Google" id="ProtNLM"/>
    </source>
</evidence>
<feature type="signal peptide" evidence="2">
    <location>
        <begin position="1"/>
        <end position="23"/>
    </location>
</feature>
<dbReference type="RefSeq" id="WP_074703997.1">
    <property type="nucleotide sequence ID" value="NZ_FOHI01000001.1"/>
</dbReference>
<gene>
    <name evidence="3" type="ORF">SAMN05216412_101379</name>
</gene>
<evidence type="ECO:0000256" key="1">
    <source>
        <dbReference type="SAM" id="MobiDB-lite"/>
    </source>
</evidence>
<reference evidence="3 4" key="1">
    <citation type="submission" date="2016-10" db="EMBL/GenBank/DDBJ databases">
        <authorList>
            <person name="de Groot N.N."/>
        </authorList>
    </citation>
    <scope>NUCLEOTIDE SEQUENCE [LARGE SCALE GENOMIC DNA]</scope>
    <source>
        <strain evidence="3 4">Nl7</strain>
    </source>
</reference>
<evidence type="ECO:0000313" key="4">
    <source>
        <dbReference type="Proteomes" id="UP000183339"/>
    </source>
</evidence>
<accession>A0A1H9YTZ0</accession>
<feature type="compositionally biased region" description="Basic and acidic residues" evidence="1">
    <location>
        <begin position="60"/>
        <end position="84"/>
    </location>
</feature>
<dbReference type="OrthoDB" id="8565610at2"/>
<evidence type="ECO:0000256" key="2">
    <source>
        <dbReference type="SAM" id="SignalP"/>
    </source>
</evidence>
<name>A0A1H9YTZ0_9PROT</name>
<sequence>MNKLTSIVVLASFTAVCSFSVLAGSHDSDKGAMDKSMDKSYQDMGKKNVDKNAPSSTSEIMKEKMPKDLPEGVKQEYRDQEVMNKKPYKQPQQ</sequence>
<feature type="compositionally biased region" description="Basic and acidic residues" evidence="1">
    <location>
        <begin position="26"/>
        <end position="50"/>
    </location>
</feature>
<dbReference type="EMBL" id="FOHI01000001">
    <property type="protein sequence ID" value="SES72552.1"/>
    <property type="molecule type" value="Genomic_DNA"/>
</dbReference>
<feature type="region of interest" description="Disordered" evidence="1">
    <location>
        <begin position="24"/>
        <end position="93"/>
    </location>
</feature>
<dbReference type="AlphaFoldDB" id="A0A1H9YTZ0"/>
<keyword evidence="2" id="KW-0732">Signal</keyword>
<protein>
    <recommendedName>
        <fullName evidence="5">Pentapeptide MXKDX repeat protein</fullName>
    </recommendedName>
</protein>
<feature type="chain" id="PRO_5010357636" description="Pentapeptide MXKDX repeat protein" evidence="2">
    <location>
        <begin position="24"/>
        <end position="93"/>
    </location>
</feature>
<dbReference type="Proteomes" id="UP000183339">
    <property type="component" value="Unassembled WGS sequence"/>
</dbReference>
<evidence type="ECO:0000313" key="3">
    <source>
        <dbReference type="EMBL" id="SES72552.1"/>
    </source>
</evidence>
<proteinExistence type="predicted"/>